<dbReference type="AlphaFoldDB" id="E4XR92"/>
<dbReference type="SUPFAM" id="SSF55729">
    <property type="entry name" value="Acyl-CoA N-acyltransferases (Nat)"/>
    <property type="match status" value="1"/>
</dbReference>
<evidence type="ECO:0000259" key="1">
    <source>
        <dbReference type="PROSITE" id="PS51186"/>
    </source>
</evidence>
<dbReference type="PROSITE" id="PS51186">
    <property type="entry name" value="GNAT"/>
    <property type="match status" value="1"/>
</dbReference>
<feature type="domain" description="N-acetyltransferase" evidence="1">
    <location>
        <begin position="4"/>
        <end position="128"/>
    </location>
</feature>
<evidence type="ECO:0000313" key="2">
    <source>
        <dbReference type="EMBL" id="CBY12308.1"/>
    </source>
</evidence>
<accession>E4XR92</accession>
<evidence type="ECO:0000313" key="3">
    <source>
        <dbReference type="Proteomes" id="UP000001307"/>
    </source>
</evidence>
<sequence length="138" mass="15739">MSEIKIRKVEARDLKRYKKLSDDENWNIEMDIFEKMLETNPNGFWCAVELSSNQVVSFCGAVDIGNNRAVLSTFITVPICRGKGIGSLVLKKVMESFKGFEMIVNASDGREPLYARFGMPHWMYQALQIICEPLESHS</sequence>
<name>E4XR92_OIKDI</name>
<dbReference type="OrthoDB" id="5771378at2759"/>
<dbReference type="Pfam" id="PF00583">
    <property type="entry name" value="Acetyltransf_1"/>
    <property type="match status" value="1"/>
</dbReference>
<protein>
    <recommendedName>
        <fullName evidence="1">N-acetyltransferase domain-containing protein</fullName>
    </recommendedName>
</protein>
<reference evidence="2" key="1">
    <citation type="journal article" date="2010" name="Science">
        <title>Plasticity of animal genome architecture unmasked by rapid evolution of a pelagic tunicate.</title>
        <authorList>
            <person name="Denoeud F."/>
            <person name="Henriet S."/>
            <person name="Mungpakdee S."/>
            <person name="Aury J.M."/>
            <person name="Da Silva C."/>
            <person name="Brinkmann H."/>
            <person name="Mikhaleva J."/>
            <person name="Olsen L.C."/>
            <person name="Jubin C."/>
            <person name="Canestro C."/>
            <person name="Bouquet J.M."/>
            <person name="Danks G."/>
            <person name="Poulain J."/>
            <person name="Campsteijn C."/>
            <person name="Adamski M."/>
            <person name="Cross I."/>
            <person name="Yadetie F."/>
            <person name="Muffato M."/>
            <person name="Louis A."/>
            <person name="Butcher S."/>
            <person name="Tsagkogeorga G."/>
            <person name="Konrad A."/>
            <person name="Singh S."/>
            <person name="Jensen M.F."/>
            <person name="Cong E.H."/>
            <person name="Eikeseth-Otteraa H."/>
            <person name="Noel B."/>
            <person name="Anthouard V."/>
            <person name="Porcel B.M."/>
            <person name="Kachouri-Lafond R."/>
            <person name="Nishino A."/>
            <person name="Ugolini M."/>
            <person name="Chourrout P."/>
            <person name="Nishida H."/>
            <person name="Aasland R."/>
            <person name="Huzurbazar S."/>
            <person name="Westhof E."/>
            <person name="Delsuc F."/>
            <person name="Lehrach H."/>
            <person name="Reinhardt R."/>
            <person name="Weissenbach J."/>
            <person name="Roy S.W."/>
            <person name="Artiguenave F."/>
            <person name="Postlethwait J.H."/>
            <person name="Manak J.R."/>
            <person name="Thompson E.M."/>
            <person name="Jaillon O."/>
            <person name="Du Pasquier L."/>
            <person name="Boudinot P."/>
            <person name="Liberles D.A."/>
            <person name="Volff J.N."/>
            <person name="Philippe H."/>
            <person name="Lenhard B."/>
            <person name="Roest Crollius H."/>
            <person name="Wincker P."/>
            <person name="Chourrout D."/>
        </authorList>
    </citation>
    <scope>NUCLEOTIDE SEQUENCE [LARGE SCALE GENOMIC DNA]</scope>
</reference>
<dbReference type="Proteomes" id="UP000001307">
    <property type="component" value="Unassembled WGS sequence"/>
</dbReference>
<dbReference type="InterPro" id="IPR000182">
    <property type="entry name" value="GNAT_dom"/>
</dbReference>
<keyword evidence="3" id="KW-1185">Reference proteome</keyword>
<organism evidence="2">
    <name type="scientific">Oikopleura dioica</name>
    <name type="common">Tunicate</name>
    <dbReference type="NCBI Taxonomy" id="34765"/>
    <lineage>
        <taxon>Eukaryota</taxon>
        <taxon>Metazoa</taxon>
        <taxon>Chordata</taxon>
        <taxon>Tunicata</taxon>
        <taxon>Appendicularia</taxon>
        <taxon>Copelata</taxon>
        <taxon>Oikopleuridae</taxon>
        <taxon>Oikopleura</taxon>
    </lineage>
</organism>
<proteinExistence type="predicted"/>
<dbReference type="EMBL" id="FN653115">
    <property type="protein sequence ID" value="CBY12308.1"/>
    <property type="molecule type" value="Genomic_DNA"/>
</dbReference>
<dbReference type="GO" id="GO:0016747">
    <property type="term" value="F:acyltransferase activity, transferring groups other than amino-acyl groups"/>
    <property type="evidence" value="ECO:0007669"/>
    <property type="project" value="InterPro"/>
</dbReference>
<dbReference type="Gene3D" id="3.40.630.30">
    <property type="match status" value="1"/>
</dbReference>
<dbReference type="CDD" id="cd04301">
    <property type="entry name" value="NAT_SF"/>
    <property type="match status" value="1"/>
</dbReference>
<dbReference type="InParanoid" id="E4XR92"/>
<gene>
    <name evidence="2" type="ORF">GSOID_T00001669001</name>
</gene>
<dbReference type="InterPro" id="IPR016181">
    <property type="entry name" value="Acyl_CoA_acyltransferase"/>
</dbReference>